<dbReference type="Proteomes" id="UP000316855">
    <property type="component" value="Chromosome"/>
</dbReference>
<evidence type="ECO:0000313" key="2">
    <source>
        <dbReference type="Proteomes" id="UP000316855"/>
    </source>
</evidence>
<organism evidence="1 2">
    <name type="scientific">Gimesia algae</name>
    <dbReference type="NCBI Taxonomy" id="2527971"/>
    <lineage>
        <taxon>Bacteria</taxon>
        <taxon>Pseudomonadati</taxon>
        <taxon>Planctomycetota</taxon>
        <taxon>Planctomycetia</taxon>
        <taxon>Planctomycetales</taxon>
        <taxon>Planctomycetaceae</taxon>
        <taxon>Gimesia</taxon>
    </lineage>
</organism>
<keyword evidence="2" id="KW-1185">Reference proteome</keyword>
<protein>
    <submittedName>
        <fullName evidence="1">Uncharacterized protein</fullName>
    </submittedName>
</protein>
<dbReference type="KEGG" id="gax:Pan161_18090"/>
<name>A0A517VAZ7_9PLAN</name>
<sequence length="72" mass="8374">MDPQVAWEEMLAAIVENDLFEAELRAEYLIDWLDKNGFPPQTVSRVLPKEWDQMICRYVCRKVMMAVQTPGG</sequence>
<gene>
    <name evidence="1" type="ORF">Pan161_18090</name>
</gene>
<dbReference type="OrthoDB" id="289470at2"/>
<proteinExistence type="predicted"/>
<dbReference type="EMBL" id="CP036343">
    <property type="protein sequence ID" value="QDT90159.1"/>
    <property type="molecule type" value="Genomic_DNA"/>
</dbReference>
<evidence type="ECO:0000313" key="1">
    <source>
        <dbReference type="EMBL" id="QDT90159.1"/>
    </source>
</evidence>
<accession>A0A517VAZ7</accession>
<dbReference type="RefSeq" id="WP_145225906.1">
    <property type="nucleotide sequence ID" value="NZ_CP036343.1"/>
</dbReference>
<dbReference type="AlphaFoldDB" id="A0A517VAZ7"/>
<reference evidence="1 2" key="1">
    <citation type="submission" date="2019-02" db="EMBL/GenBank/DDBJ databases">
        <title>Deep-cultivation of Planctomycetes and their phenomic and genomic characterization uncovers novel biology.</title>
        <authorList>
            <person name="Wiegand S."/>
            <person name="Jogler M."/>
            <person name="Boedeker C."/>
            <person name="Pinto D."/>
            <person name="Vollmers J."/>
            <person name="Rivas-Marin E."/>
            <person name="Kohn T."/>
            <person name="Peeters S.H."/>
            <person name="Heuer A."/>
            <person name="Rast P."/>
            <person name="Oberbeckmann S."/>
            <person name="Bunk B."/>
            <person name="Jeske O."/>
            <person name="Meyerdierks A."/>
            <person name="Storesund J.E."/>
            <person name="Kallscheuer N."/>
            <person name="Luecker S."/>
            <person name="Lage O.M."/>
            <person name="Pohl T."/>
            <person name="Merkel B.J."/>
            <person name="Hornburger P."/>
            <person name="Mueller R.-W."/>
            <person name="Bruemmer F."/>
            <person name="Labrenz M."/>
            <person name="Spormann A.M."/>
            <person name="Op den Camp H."/>
            <person name="Overmann J."/>
            <person name="Amann R."/>
            <person name="Jetten M.S.M."/>
            <person name="Mascher T."/>
            <person name="Medema M.H."/>
            <person name="Devos D.P."/>
            <person name="Kaster A.-K."/>
            <person name="Ovreas L."/>
            <person name="Rohde M."/>
            <person name="Galperin M.Y."/>
            <person name="Jogler C."/>
        </authorList>
    </citation>
    <scope>NUCLEOTIDE SEQUENCE [LARGE SCALE GENOMIC DNA]</scope>
    <source>
        <strain evidence="1 2">Pan161</strain>
    </source>
</reference>